<evidence type="ECO:0000313" key="2">
    <source>
        <dbReference type="EMBL" id="KAK3379584.1"/>
    </source>
</evidence>
<gene>
    <name evidence="2" type="ORF">B0T24DRAFT_612358</name>
</gene>
<accession>A0AAE0TS63</accession>
<sequence>MTQPERKSFSQGQSSLPGEDHGRACLARPHLTSGAVLASRIRTSVSGTSCFPTFLFFLSQIIFGFHIRDVSLDLGPTKLTGMPTGQHASIISSSSSGGVECWTSVRGREKKENEPVTAAIRKAFSETRRCSSDRVVSQYVAPCLPAGLLSM</sequence>
<name>A0AAE0TS63_9PEZI</name>
<reference evidence="2" key="1">
    <citation type="journal article" date="2023" name="Mol. Phylogenet. Evol.">
        <title>Genome-scale phylogeny and comparative genomics of the fungal order Sordariales.</title>
        <authorList>
            <person name="Hensen N."/>
            <person name="Bonometti L."/>
            <person name="Westerberg I."/>
            <person name="Brannstrom I.O."/>
            <person name="Guillou S."/>
            <person name="Cros-Aarteil S."/>
            <person name="Calhoun S."/>
            <person name="Haridas S."/>
            <person name="Kuo A."/>
            <person name="Mondo S."/>
            <person name="Pangilinan J."/>
            <person name="Riley R."/>
            <person name="LaButti K."/>
            <person name="Andreopoulos B."/>
            <person name="Lipzen A."/>
            <person name="Chen C."/>
            <person name="Yan M."/>
            <person name="Daum C."/>
            <person name="Ng V."/>
            <person name="Clum A."/>
            <person name="Steindorff A."/>
            <person name="Ohm R.A."/>
            <person name="Martin F."/>
            <person name="Silar P."/>
            <person name="Natvig D.O."/>
            <person name="Lalanne C."/>
            <person name="Gautier V."/>
            <person name="Ament-Velasquez S.L."/>
            <person name="Kruys A."/>
            <person name="Hutchinson M.I."/>
            <person name="Powell A.J."/>
            <person name="Barry K."/>
            <person name="Miller A.N."/>
            <person name="Grigoriev I.V."/>
            <person name="Debuchy R."/>
            <person name="Gladieux P."/>
            <person name="Hiltunen Thoren M."/>
            <person name="Johannesson H."/>
        </authorList>
    </citation>
    <scope>NUCLEOTIDE SEQUENCE</scope>
    <source>
        <strain evidence="2">CBS 958.72</strain>
    </source>
</reference>
<dbReference type="Proteomes" id="UP001287356">
    <property type="component" value="Unassembled WGS sequence"/>
</dbReference>
<protein>
    <submittedName>
        <fullName evidence="2">Uncharacterized protein</fullName>
    </submittedName>
</protein>
<evidence type="ECO:0000256" key="1">
    <source>
        <dbReference type="SAM" id="MobiDB-lite"/>
    </source>
</evidence>
<organism evidence="2 3">
    <name type="scientific">Lasiosphaeria ovina</name>
    <dbReference type="NCBI Taxonomy" id="92902"/>
    <lineage>
        <taxon>Eukaryota</taxon>
        <taxon>Fungi</taxon>
        <taxon>Dikarya</taxon>
        <taxon>Ascomycota</taxon>
        <taxon>Pezizomycotina</taxon>
        <taxon>Sordariomycetes</taxon>
        <taxon>Sordariomycetidae</taxon>
        <taxon>Sordariales</taxon>
        <taxon>Lasiosphaeriaceae</taxon>
        <taxon>Lasiosphaeria</taxon>
    </lineage>
</organism>
<reference evidence="2" key="2">
    <citation type="submission" date="2023-06" db="EMBL/GenBank/DDBJ databases">
        <authorList>
            <consortium name="Lawrence Berkeley National Laboratory"/>
            <person name="Haridas S."/>
            <person name="Hensen N."/>
            <person name="Bonometti L."/>
            <person name="Westerberg I."/>
            <person name="Brannstrom I.O."/>
            <person name="Guillou S."/>
            <person name="Cros-Aarteil S."/>
            <person name="Calhoun S."/>
            <person name="Kuo A."/>
            <person name="Mondo S."/>
            <person name="Pangilinan J."/>
            <person name="Riley R."/>
            <person name="Labutti K."/>
            <person name="Andreopoulos B."/>
            <person name="Lipzen A."/>
            <person name="Chen C."/>
            <person name="Yanf M."/>
            <person name="Daum C."/>
            <person name="Ng V."/>
            <person name="Clum A."/>
            <person name="Steindorff A."/>
            <person name="Ohm R."/>
            <person name="Martin F."/>
            <person name="Silar P."/>
            <person name="Natvig D."/>
            <person name="Lalanne C."/>
            <person name="Gautier V."/>
            <person name="Ament-Velasquez S.L."/>
            <person name="Kruys A."/>
            <person name="Hutchinson M.I."/>
            <person name="Powell A.J."/>
            <person name="Barry K."/>
            <person name="Miller A.N."/>
            <person name="Grigoriev I.V."/>
            <person name="Debuchy R."/>
            <person name="Gladieux P."/>
            <person name="Thoren M.H."/>
            <person name="Johannesson H."/>
        </authorList>
    </citation>
    <scope>NUCLEOTIDE SEQUENCE</scope>
    <source>
        <strain evidence="2">CBS 958.72</strain>
    </source>
</reference>
<feature type="region of interest" description="Disordered" evidence="1">
    <location>
        <begin position="1"/>
        <end position="24"/>
    </location>
</feature>
<dbReference type="EMBL" id="JAULSN010000002">
    <property type="protein sequence ID" value="KAK3379584.1"/>
    <property type="molecule type" value="Genomic_DNA"/>
</dbReference>
<evidence type="ECO:0000313" key="3">
    <source>
        <dbReference type="Proteomes" id="UP001287356"/>
    </source>
</evidence>
<comment type="caution">
    <text evidence="2">The sequence shown here is derived from an EMBL/GenBank/DDBJ whole genome shotgun (WGS) entry which is preliminary data.</text>
</comment>
<keyword evidence="3" id="KW-1185">Reference proteome</keyword>
<dbReference type="AlphaFoldDB" id="A0AAE0TS63"/>
<proteinExistence type="predicted"/>